<evidence type="ECO:0000259" key="2">
    <source>
        <dbReference type="Pfam" id="PF17919"/>
    </source>
</evidence>
<keyword evidence="4" id="KW-1185">Reference proteome</keyword>
<reference evidence="3" key="2">
    <citation type="journal article" date="2024" name="Plant">
        <title>Genomic evolution and insights into agronomic trait innovations of Sesamum species.</title>
        <authorList>
            <person name="Miao H."/>
            <person name="Wang L."/>
            <person name="Qu L."/>
            <person name="Liu H."/>
            <person name="Sun Y."/>
            <person name="Le M."/>
            <person name="Wang Q."/>
            <person name="Wei S."/>
            <person name="Zheng Y."/>
            <person name="Lin W."/>
            <person name="Duan Y."/>
            <person name="Cao H."/>
            <person name="Xiong S."/>
            <person name="Wang X."/>
            <person name="Wei L."/>
            <person name="Li C."/>
            <person name="Ma Q."/>
            <person name="Ju M."/>
            <person name="Zhao R."/>
            <person name="Li G."/>
            <person name="Mu C."/>
            <person name="Tian Q."/>
            <person name="Mei H."/>
            <person name="Zhang T."/>
            <person name="Gao T."/>
            <person name="Zhang H."/>
        </authorList>
    </citation>
    <scope>NUCLEOTIDE SEQUENCE</scope>
    <source>
        <strain evidence="3">3651</strain>
    </source>
</reference>
<gene>
    <name evidence="3" type="ORF">Salat_0689900</name>
</gene>
<keyword evidence="1" id="KW-0511">Multifunctional enzyme</keyword>
<comment type="caution">
    <text evidence="3">The sequence shown here is derived from an EMBL/GenBank/DDBJ whole genome shotgun (WGS) entry which is preliminary data.</text>
</comment>
<evidence type="ECO:0000313" key="3">
    <source>
        <dbReference type="EMBL" id="KAK4435266.1"/>
    </source>
</evidence>
<protein>
    <submittedName>
        <fullName evidence="3">Retrovirus-related Pol polyprotein from transposon</fullName>
    </submittedName>
</protein>
<dbReference type="PANTHER" id="PTHR37984:SF5">
    <property type="entry name" value="PROTEIN NYNRIN-LIKE"/>
    <property type="match status" value="1"/>
</dbReference>
<organism evidence="3 4">
    <name type="scientific">Sesamum alatum</name>
    <dbReference type="NCBI Taxonomy" id="300844"/>
    <lineage>
        <taxon>Eukaryota</taxon>
        <taxon>Viridiplantae</taxon>
        <taxon>Streptophyta</taxon>
        <taxon>Embryophyta</taxon>
        <taxon>Tracheophyta</taxon>
        <taxon>Spermatophyta</taxon>
        <taxon>Magnoliopsida</taxon>
        <taxon>eudicotyledons</taxon>
        <taxon>Gunneridae</taxon>
        <taxon>Pentapetalae</taxon>
        <taxon>asterids</taxon>
        <taxon>lamiids</taxon>
        <taxon>Lamiales</taxon>
        <taxon>Pedaliaceae</taxon>
        <taxon>Sesamum</taxon>
    </lineage>
</organism>
<dbReference type="InterPro" id="IPR043128">
    <property type="entry name" value="Rev_trsase/Diguanyl_cyclase"/>
</dbReference>
<accession>A0AAE1YS98</accession>
<dbReference type="Proteomes" id="UP001293254">
    <property type="component" value="Unassembled WGS sequence"/>
</dbReference>
<dbReference type="InterPro" id="IPR041577">
    <property type="entry name" value="RT_RNaseH_2"/>
</dbReference>
<dbReference type="InterPro" id="IPR043502">
    <property type="entry name" value="DNA/RNA_pol_sf"/>
</dbReference>
<dbReference type="AlphaFoldDB" id="A0AAE1YS98"/>
<dbReference type="Gene3D" id="3.30.70.270">
    <property type="match status" value="1"/>
</dbReference>
<evidence type="ECO:0000256" key="1">
    <source>
        <dbReference type="ARBA" id="ARBA00023268"/>
    </source>
</evidence>
<feature type="domain" description="Reverse transcriptase/retrotransposon-derived protein RNase H-like" evidence="2">
    <location>
        <begin position="97"/>
        <end position="191"/>
    </location>
</feature>
<dbReference type="GO" id="GO:0003824">
    <property type="term" value="F:catalytic activity"/>
    <property type="evidence" value="ECO:0007669"/>
    <property type="project" value="UniProtKB-KW"/>
</dbReference>
<dbReference type="EMBL" id="JACGWO010000002">
    <property type="protein sequence ID" value="KAK4435266.1"/>
    <property type="molecule type" value="Genomic_DNA"/>
</dbReference>
<name>A0AAE1YS98_9LAMI</name>
<reference evidence="3" key="1">
    <citation type="submission" date="2020-06" db="EMBL/GenBank/DDBJ databases">
        <authorList>
            <person name="Li T."/>
            <person name="Hu X."/>
            <person name="Zhang T."/>
            <person name="Song X."/>
            <person name="Zhang H."/>
            <person name="Dai N."/>
            <person name="Sheng W."/>
            <person name="Hou X."/>
            <person name="Wei L."/>
        </authorList>
    </citation>
    <scope>NUCLEOTIDE SEQUENCE</scope>
    <source>
        <strain evidence="3">3651</strain>
        <tissue evidence="3">Leaf</tissue>
    </source>
</reference>
<dbReference type="SUPFAM" id="SSF56672">
    <property type="entry name" value="DNA/RNA polymerases"/>
    <property type="match status" value="1"/>
</dbReference>
<dbReference type="InterPro" id="IPR050951">
    <property type="entry name" value="Retrovirus_Pol_polyprotein"/>
</dbReference>
<dbReference type="Pfam" id="PF17919">
    <property type="entry name" value="RT_RNaseH_2"/>
    <property type="match status" value="1"/>
</dbReference>
<sequence length="296" mass="32675">MAKQLIVSRKSGDRDSFRSFGVTSVEYLGHIIANGIVFADPAKVQVMQDWPTPASITALRGFLGLTGSYGVLSSVHSTIRHDCCAFTNLLRANSFVWTPSATTTFEALKAAMVSVASLHLPNFALPFEVTTNASQVAVGAVLSQQRRPITFFSKKMSLRMQHSSAYEREMYAITEAVRKWHHFLLGCHFHIFTDQRSLRRLLNLTIQTPGQHGWLTKLLGYDFDITYTPGKDNIVADALSCHTTASVLLSWTNSDSFCDEPSGTVSYSPPVAHTDRLINLLAAAWSCSLQGSSFYT</sequence>
<evidence type="ECO:0000313" key="4">
    <source>
        <dbReference type="Proteomes" id="UP001293254"/>
    </source>
</evidence>
<dbReference type="PANTHER" id="PTHR37984">
    <property type="entry name" value="PROTEIN CBG26694"/>
    <property type="match status" value="1"/>
</dbReference>
<proteinExistence type="predicted"/>
<dbReference type="CDD" id="cd09274">
    <property type="entry name" value="RNase_HI_RT_Ty3"/>
    <property type="match status" value="1"/>
</dbReference>